<dbReference type="PANTHER" id="PTHR13252:SF9">
    <property type="entry name" value="F-BOX ONLY PROTEIN 28"/>
    <property type="match status" value="1"/>
</dbReference>
<dbReference type="GO" id="GO:0000209">
    <property type="term" value="P:protein polyubiquitination"/>
    <property type="evidence" value="ECO:0007669"/>
    <property type="project" value="TreeGrafter"/>
</dbReference>
<dbReference type="STRING" id="86259.A0A4Z1PKI8"/>
<dbReference type="AlphaFoldDB" id="A0A4Z1PKI8"/>
<protein>
    <submittedName>
        <fullName evidence="2">Cytoplasmic threonine-tRNA ligase</fullName>
    </submittedName>
</protein>
<evidence type="ECO:0000259" key="1">
    <source>
        <dbReference type="PROSITE" id="PS50181"/>
    </source>
</evidence>
<dbReference type="Pfam" id="PF12937">
    <property type="entry name" value="F-box-like"/>
    <property type="match status" value="1"/>
</dbReference>
<dbReference type="InterPro" id="IPR036322">
    <property type="entry name" value="WD40_repeat_dom_sf"/>
</dbReference>
<dbReference type="GO" id="GO:0016874">
    <property type="term" value="F:ligase activity"/>
    <property type="evidence" value="ECO:0007669"/>
    <property type="project" value="UniProtKB-KW"/>
</dbReference>
<dbReference type="Gene3D" id="1.20.1280.50">
    <property type="match status" value="1"/>
</dbReference>
<dbReference type="SUPFAM" id="SSF81383">
    <property type="entry name" value="F-box domain"/>
    <property type="match status" value="1"/>
</dbReference>
<dbReference type="InterPro" id="IPR001810">
    <property type="entry name" value="F-box_dom"/>
</dbReference>
<name>A0A4Z1PKI8_9PEZI</name>
<dbReference type="Proteomes" id="UP000298493">
    <property type="component" value="Unassembled WGS sequence"/>
</dbReference>
<accession>A0A4Z1PKI8</accession>
<dbReference type="InterPro" id="IPR036047">
    <property type="entry name" value="F-box-like_dom_sf"/>
</dbReference>
<evidence type="ECO:0000313" key="2">
    <source>
        <dbReference type="EMBL" id="TID26371.1"/>
    </source>
</evidence>
<keyword evidence="2" id="KW-0436">Ligase</keyword>
<proteinExistence type="predicted"/>
<feature type="domain" description="F-box" evidence="1">
    <location>
        <begin position="1"/>
        <end position="46"/>
    </location>
</feature>
<comment type="caution">
    <text evidence="2">The sequence shown here is derived from an EMBL/GenBank/DDBJ whole genome shotgun (WGS) entry which is preliminary data.</text>
</comment>
<gene>
    <name evidence="2" type="ORF">E6O75_ATG00864</name>
</gene>
<organism evidence="2 3">
    <name type="scientific">Venturia nashicola</name>
    <dbReference type="NCBI Taxonomy" id="86259"/>
    <lineage>
        <taxon>Eukaryota</taxon>
        <taxon>Fungi</taxon>
        <taxon>Dikarya</taxon>
        <taxon>Ascomycota</taxon>
        <taxon>Pezizomycotina</taxon>
        <taxon>Dothideomycetes</taxon>
        <taxon>Pleosporomycetidae</taxon>
        <taxon>Venturiales</taxon>
        <taxon>Venturiaceae</taxon>
        <taxon>Venturia</taxon>
    </lineage>
</organism>
<dbReference type="EMBL" id="SNSC02000002">
    <property type="protein sequence ID" value="TID26371.1"/>
    <property type="molecule type" value="Genomic_DNA"/>
</dbReference>
<sequence>MEKLPAEVFLHIISFLQPTSRDIVSLQLVSRHFLTLARDNALWKSKCFEESYQERRRQRFMNMATNEPAYAPLVQAILDLDGSTGATRKPVVNEKARALANWDPAYPNEKMNYYDEYIHRHAPISVSWFETLKEGLGDEKADRIATGMGILFEDNMSAASKMVASLDDGSVGIYCLQNTAGRGRLLARSSPFALTGRDSQLDDEQNLARSKAQMTETGAVECASIDSGSQRGYFGVMNTIVEMDLTTLRPISTQRYPFNVTALSEAKESVPLTVGTNNTLHLYDPRQQVISARPDSTVRTELISGSSKTVLLNDRHSSFATLSEPGPLSILHLSEDGEYDGTGSIWVAGRFTSLLNYDRRFFPCIRGTMHSGSRISCLRSLPQPFLRRETGQIGNNTLSLFDIRNAKSCPGSTLITAGEYRGKGALELYGLPSNPENAASYQNRQTASRSKLMSVTPHGGSLAYSDGDGNIKWVERDGHSPIREWNLNEHPGMAVSSSQITPNVTTGNGREAWDNTAVPDDIVQLMLPTMPKSSLGHTRLGEDNLVIWTGDGKLGLLGFGKEKWDWSGLEEQALEFEEQSRRKVEREYVGIMGRALRRQADEMHFVRNLGLVYGITSVKLNKCFGNKHHMMLCDVCGYACRSNHGCDICESMPVRINMRMMAKLDSQIDVQEGWHYYIRTVQQDRKFLKMWPDLELNEETWEEDMNVHILARRVRYYDGEEAKEREALKKAAKIPRPAAAGQNRDRQLKLNNKGRVDKLQSFMSKISVKWETQRGGANVRRAPARGAVNLQPPLKAWLAEFAGV</sequence>
<keyword evidence="3" id="KW-1185">Reference proteome</keyword>
<dbReference type="InterPro" id="IPR039719">
    <property type="entry name" value="FBXO28"/>
</dbReference>
<dbReference type="SMART" id="SM00256">
    <property type="entry name" value="FBOX"/>
    <property type="match status" value="1"/>
</dbReference>
<reference evidence="2 3" key="1">
    <citation type="submission" date="2019-04" db="EMBL/GenBank/DDBJ databases">
        <title>High contiguity whole genome sequence and gene annotation resource for two Venturia nashicola isolates.</title>
        <authorList>
            <person name="Prokchorchik M."/>
            <person name="Won K."/>
            <person name="Lee Y."/>
            <person name="Choi E.D."/>
            <person name="Segonzac C."/>
            <person name="Sohn K.H."/>
        </authorList>
    </citation>
    <scope>NUCLEOTIDE SEQUENCE [LARGE SCALE GENOMIC DNA]</scope>
    <source>
        <strain evidence="2 3">PRI2</strain>
    </source>
</reference>
<dbReference type="PROSITE" id="PS50181">
    <property type="entry name" value="FBOX"/>
    <property type="match status" value="1"/>
</dbReference>
<dbReference type="SUPFAM" id="SSF50978">
    <property type="entry name" value="WD40 repeat-like"/>
    <property type="match status" value="1"/>
</dbReference>
<dbReference type="PANTHER" id="PTHR13252">
    <property type="entry name" value="F-BOX ONLY PROTEIN 28"/>
    <property type="match status" value="1"/>
</dbReference>
<evidence type="ECO:0000313" key="3">
    <source>
        <dbReference type="Proteomes" id="UP000298493"/>
    </source>
</evidence>